<dbReference type="CDD" id="cd17366">
    <property type="entry name" value="MFS_ProP"/>
    <property type="match status" value="1"/>
</dbReference>
<comment type="caution">
    <text evidence="12">The sequence shown here is derived from an EMBL/GenBank/DDBJ whole genome shotgun (WGS) entry which is preliminary data.</text>
</comment>
<evidence type="ECO:0000259" key="11">
    <source>
        <dbReference type="PROSITE" id="PS50850"/>
    </source>
</evidence>
<feature type="transmembrane region" description="Helical" evidence="10">
    <location>
        <begin position="92"/>
        <end position="113"/>
    </location>
</feature>
<evidence type="ECO:0000256" key="10">
    <source>
        <dbReference type="SAM" id="Phobius"/>
    </source>
</evidence>
<reference evidence="12" key="1">
    <citation type="submission" date="2022-03" db="EMBL/GenBank/DDBJ databases">
        <authorList>
            <person name="Santos J.D.N."/>
            <person name="Kallscheuer N."/>
            <person name="Jogler C."/>
            <person name="Lage O.M."/>
        </authorList>
    </citation>
    <scope>NUCLEOTIDE SEQUENCE</scope>
    <source>
        <strain evidence="12">M600PL45_2</strain>
    </source>
</reference>
<feature type="compositionally biased region" description="Gly residues" evidence="9">
    <location>
        <begin position="294"/>
        <end position="306"/>
    </location>
</feature>
<dbReference type="RefSeq" id="WP_241058548.1">
    <property type="nucleotide sequence ID" value="NZ_JAKWJU010000002.1"/>
</dbReference>
<feature type="transmembrane region" description="Helical" evidence="10">
    <location>
        <begin position="190"/>
        <end position="213"/>
    </location>
</feature>
<keyword evidence="7 10" id="KW-1133">Transmembrane helix</keyword>
<sequence length="565" mass="60176">MPGSNSDMGEPHARDPEAVKRHPTLFRAIRRRLNPAWRRSDITVTDEESVKRAVKAASLGNAMEWFDFGIYSYLAVTIGDVFYSGLDGGARTLASLGTFAVTFIVRPLGGVFFGPLGDRIGRKQVLAATMLLMATATFCVGLIPGYGTIGVWAPVLLIFFRLLQGFSTGGEYGGASTFIAEYAPDKKRGFFGSFLEFGTLAGYSGAASIAAVLQYTLSDGDLISWGWRIPFLIGGPLGLVGIYLRLKLDETPAFQRMAREGREHAGLPEPGTETGPKTGAGPVPRGAGPVPGQAGAGAEPGGGPRAGAGPREEDADRPAQPVQPVRPQPHLSENGPKQEFSKIFKEQWAVLLLCIALVGAYNVTDYMLLSYMPTYLTDTLHYEPGHGTFILVGTMLLMMCVINRVGRLNDRHGRRPLLMTGMLGFVVLTVPAFLLLKQGSLPAVVCGMLMLGFSLVCLLGTMSAALPALFPTDVRYGSLSIGYNIAASAFGGTTPLVMDGLVALTDDDLMPAYYTTLFAVVGVVSVLVMKETAQQPLKGSPPSVATEQEAKELARQSQGASPPAF</sequence>
<feature type="compositionally biased region" description="Low complexity" evidence="9">
    <location>
        <begin position="279"/>
        <end position="293"/>
    </location>
</feature>
<keyword evidence="3" id="KW-0813">Transport</keyword>
<organism evidence="12 13">
    <name type="scientific">Streptomyces marispadix</name>
    <dbReference type="NCBI Taxonomy" id="2922868"/>
    <lineage>
        <taxon>Bacteria</taxon>
        <taxon>Bacillati</taxon>
        <taxon>Actinomycetota</taxon>
        <taxon>Actinomycetes</taxon>
        <taxon>Kitasatosporales</taxon>
        <taxon>Streptomycetaceae</taxon>
        <taxon>Streptomyces</taxon>
    </lineage>
</organism>
<dbReference type="Proteomes" id="UP001166784">
    <property type="component" value="Unassembled WGS sequence"/>
</dbReference>
<dbReference type="Pfam" id="PF07690">
    <property type="entry name" value="MFS_1"/>
    <property type="match status" value="1"/>
</dbReference>
<evidence type="ECO:0000256" key="5">
    <source>
        <dbReference type="ARBA" id="ARBA00022692"/>
    </source>
</evidence>
<feature type="transmembrane region" description="Helical" evidence="10">
    <location>
        <begin position="417"/>
        <end position="436"/>
    </location>
</feature>
<comment type="subcellular location">
    <subcellularLocation>
        <location evidence="1">Cell membrane</location>
        <topology evidence="1">Multi-pass membrane protein</topology>
    </subcellularLocation>
</comment>
<dbReference type="SUPFAM" id="SSF103473">
    <property type="entry name" value="MFS general substrate transporter"/>
    <property type="match status" value="1"/>
</dbReference>
<evidence type="ECO:0000313" key="13">
    <source>
        <dbReference type="Proteomes" id="UP001166784"/>
    </source>
</evidence>
<dbReference type="EMBL" id="JAKWJU010000002">
    <property type="protein sequence ID" value="MCH6160481.1"/>
    <property type="molecule type" value="Genomic_DNA"/>
</dbReference>
<dbReference type="InterPro" id="IPR051084">
    <property type="entry name" value="H+-coupled_symporters"/>
</dbReference>
<keyword evidence="4" id="KW-1003">Cell membrane</keyword>
<evidence type="ECO:0000256" key="3">
    <source>
        <dbReference type="ARBA" id="ARBA00022448"/>
    </source>
</evidence>
<evidence type="ECO:0000313" key="12">
    <source>
        <dbReference type="EMBL" id="MCH6160481.1"/>
    </source>
</evidence>
<keyword evidence="6" id="KW-0769">Symport</keyword>
<evidence type="ECO:0000256" key="8">
    <source>
        <dbReference type="ARBA" id="ARBA00023136"/>
    </source>
</evidence>
<evidence type="ECO:0000256" key="4">
    <source>
        <dbReference type="ARBA" id="ARBA00022475"/>
    </source>
</evidence>
<protein>
    <submittedName>
        <fullName evidence="12">MFS transporter</fullName>
    </submittedName>
</protein>
<gene>
    <name evidence="12" type="ORF">MMA15_08685</name>
</gene>
<dbReference type="InterPro" id="IPR011701">
    <property type="entry name" value="MFS"/>
</dbReference>
<dbReference type="Gene3D" id="1.20.1250.20">
    <property type="entry name" value="MFS general substrate transporter like domains"/>
    <property type="match status" value="2"/>
</dbReference>
<feature type="transmembrane region" description="Helical" evidence="10">
    <location>
        <begin position="65"/>
        <end position="86"/>
    </location>
</feature>
<keyword evidence="5 10" id="KW-0812">Transmembrane</keyword>
<feature type="transmembrane region" description="Helical" evidence="10">
    <location>
        <begin position="225"/>
        <end position="246"/>
    </location>
</feature>
<feature type="region of interest" description="Disordered" evidence="9">
    <location>
        <begin position="534"/>
        <end position="565"/>
    </location>
</feature>
<feature type="transmembrane region" description="Helical" evidence="10">
    <location>
        <begin position="348"/>
        <end position="368"/>
    </location>
</feature>
<feature type="transmembrane region" description="Helical" evidence="10">
    <location>
        <begin position="442"/>
        <end position="469"/>
    </location>
</feature>
<evidence type="ECO:0000256" key="9">
    <source>
        <dbReference type="SAM" id="MobiDB-lite"/>
    </source>
</evidence>
<feature type="domain" description="Major facilitator superfamily (MFS) profile" evidence="11">
    <location>
        <begin position="53"/>
        <end position="534"/>
    </location>
</feature>
<proteinExistence type="inferred from homology"/>
<evidence type="ECO:0000256" key="7">
    <source>
        <dbReference type="ARBA" id="ARBA00022989"/>
    </source>
</evidence>
<feature type="compositionally biased region" description="Low complexity" evidence="9">
    <location>
        <begin position="318"/>
        <end position="329"/>
    </location>
</feature>
<dbReference type="InterPro" id="IPR036259">
    <property type="entry name" value="MFS_trans_sf"/>
</dbReference>
<accession>A0ABS9SW44</accession>
<keyword evidence="8 10" id="KW-0472">Membrane</keyword>
<feature type="transmembrane region" description="Helical" evidence="10">
    <location>
        <begin position="511"/>
        <end position="529"/>
    </location>
</feature>
<feature type="transmembrane region" description="Helical" evidence="10">
    <location>
        <begin position="388"/>
        <end position="405"/>
    </location>
</feature>
<reference evidence="12" key="2">
    <citation type="journal article" date="2023" name="Int. J. Syst. Evol. Microbiol.">
        <title>Streptomyces marispadix sp. nov., isolated from marine beach sediment of the Northern Coast of Portugal.</title>
        <authorList>
            <person name="dos Santos J.D.N."/>
            <person name="Vitorino I.R."/>
            <person name="Kallscheuer N."/>
            <person name="Srivastava A."/>
            <person name="Krautwurst S."/>
            <person name="Marz M."/>
            <person name="Jogler C."/>
            <person name="Lobo Da Cunha A."/>
            <person name="Catita J."/>
            <person name="Goncalves H."/>
            <person name="Gonzalez I."/>
            <person name="Reyes F."/>
            <person name="Lage O.M."/>
        </authorList>
    </citation>
    <scope>NUCLEOTIDE SEQUENCE</scope>
    <source>
        <strain evidence="12">M600PL45_2</strain>
    </source>
</reference>
<feature type="transmembrane region" description="Helical" evidence="10">
    <location>
        <begin position="125"/>
        <end position="143"/>
    </location>
</feature>
<name>A0ABS9SW44_9ACTN</name>
<evidence type="ECO:0000256" key="1">
    <source>
        <dbReference type="ARBA" id="ARBA00004651"/>
    </source>
</evidence>
<comment type="similarity">
    <text evidence="2">Belongs to the major facilitator superfamily. Metabolite:H+ Symporter (MHS) family (TC 2.A.1.6) family.</text>
</comment>
<feature type="region of interest" description="Disordered" evidence="9">
    <location>
        <begin position="262"/>
        <end position="338"/>
    </location>
</feature>
<dbReference type="PANTHER" id="PTHR43528">
    <property type="entry name" value="ALPHA-KETOGLUTARATE PERMEASE"/>
    <property type="match status" value="1"/>
</dbReference>
<dbReference type="InterPro" id="IPR020846">
    <property type="entry name" value="MFS_dom"/>
</dbReference>
<evidence type="ECO:0000256" key="6">
    <source>
        <dbReference type="ARBA" id="ARBA00022847"/>
    </source>
</evidence>
<dbReference type="PANTHER" id="PTHR43528:SF1">
    <property type="entry name" value="ALPHA-KETOGLUTARATE PERMEASE"/>
    <property type="match status" value="1"/>
</dbReference>
<dbReference type="PROSITE" id="PS50850">
    <property type="entry name" value="MFS"/>
    <property type="match status" value="1"/>
</dbReference>
<dbReference type="InterPro" id="IPR005829">
    <property type="entry name" value="Sugar_transporter_CS"/>
</dbReference>
<evidence type="ECO:0000256" key="2">
    <source>
        <dbReference type="ARBA" id="ARBA00008240"/>
    </source>
</evidence>
<dbReference type="PROSITE" id="PS00217">
    <property type="entry name" value="SUGAR_TRANSPORT_2"/>
    <property type="match status" value="1"/>
</dbReference>
<feature type="transmembrane region" description="Helical" evidence="10">
    <location>
        <begin position="481"/>
        <end position="505"/>
    </location>
</feature>
<keyword evidence="13" id="KW-1185">Reference proteome</keyword>
<feature type="compositionally biased region" description="Polar residues" evidence="9">
    <location>
        <begin position="555"/>
        <end position="565"/>
    </location>
</feature>